<dbReference type="EMBL" id="RCHU02000005">
    <property type="protein sequence ID" value="KAL3592674.1"/>
    <property type="molecule type" value="Genomic_DNA"/>
</dbReference>
<organism evidence="1 2">
    <name type="scientific">Populus alba</name>
    <name type="common">White poplar</name>
    <dbReference type="NCBI Taxonomy" id="43335"/>
    <lineage>
        <taxon>Eukaryota</taxon>
        <taxon>Viridiplantae</taxon>
        <taxon>Streptophyta</taxon>
        <taxon>Embryophyta</taxon>
        <taxon>Tracheophyta</taxon>
        <taxon>Spermatophyta</taxon>
        <taxon>Magnoliopsida</taxon>
        <taxon>eudicotyledons</taxon>
        <taxon>Gunneridae</taxon>
        <taxon>Pentapetalae</taxon>
        <taxon>rosids</taxon>
        <taxon>fabids</taxon>
        <taxon>Malpighiales</taxon>
        <taxon>Salicaceae</taxon>
        <taxon>Saliceae</taxon>
        <taxon>Populus</taxon>
    </lineage>
</organism>
<evidence type="ECO:0000313" key="1">
    <source>
        <dbReference type="EMBL" id="KAL3592674.1"/>
    </source>
</evidence>
<reference evidence="1 2" key="1">
    <citation type="journal article" date="2024" name="Plant Biotechnol. J.">
        <title>Genome and CRISPR/Cas9 system of a widespread forest tree (Populus alba) in the world.</title>
        <authorList>
            <person name="Liu Y.J."/>
            <person name="Jiang P.F."/>
            <person name="Han X.M."/>
            <person name="Li X.Y."/>
            <person name="Wang H.M."/>
            <person name="Wang Y.J."/>
            <person name="Wang X.X."/>
            <person name="Zeng Q.Y."/>
        </authorList>
    </citation>
    <scope>NUCLEOTIDE SEQUENCE [LARGE SCALE GENOMIC DNA]</scope>
    <source>
        <strain evidence="2">cv. PAL-ZL1</strain>
    </source>
</reference>
<proteinExistence type="predicted"/>
<sequence length="260" mass="27952">MASPTLLTPTSRLKPLSPIKPKPTPTTALPPPTPPQQQIRNHLLRRHFLSLATAILTSPLILPVTPAFAASDEEYVKDTEEVIDKVRTTMNMDKSDPNVADAVAVLRETSNSWVANEEGAVPQNETPAVAVADAPPLGEPMDLMTALQLVLRKSLAHGGLSRGLHEGAKMIEKHTAQLCVLAEDCNQPDYVKLVKALCADHQVNLLSVPSAKTLGEWAGLCKIDSEGKARKVVGCSCVVVKDFGEDSEALNVVQQHIKAN</sequence>
<gene>
    <name evidence="1" type="ORF">D5086_011314</name>
</gene>
<name>A0ACC4CDI1_POPAL</name>
<accession>A0ACC4CDI1</accession>
<protein>
    <submittedName>
        <fullName evidence="1">Uncharacterized protein</fullName>
    </submittedName>
</protein>
<dbReference type="Proteomes" id="UP000309997">
    <property type="component" value="Unassembled WGS sequence"/>
</dbReference>
<comment type="caution">
    <text evidence="1">The sequence shown here is derived from an EMBL/GenBank/DDBJ whole genome shotgun (WGS) entry which is preliminary data.</text>
</comment>
<evidence type="ECO:0000313" key="2">
    <source>
        <dbReference type="Proteomes" id="UP000309997"/>
    </source>
</evidence>
<keyword evidence="2" id="KW-1185">Reference proteome</keyword>